<organism evidence="1 2">
    <name type="scientific">Catharanthus roseus</name>
    <name type="common">Madagascar periwinkle</name>
    <name type="synonym">Vinca rosea</name>
    <dbReference type="NCBI Taxonomy" id="4058"/>
    <lineage>
        <taxon>Eukaryota</taxon>
        <taxon>Viridiplantae</taxon>
        <taxon>Streptophyta</taxon>
        <taxon>Embryophyta</taxon>
        <taxon>Tracheophyta</taxon>
        <taxon>Spermatophyta</taxon>
        <taxon>Magnoliopsida</taxon>
        <taxon>eudicotyledons</taxon>
        <taxon>Gunneridae</taxon>
        <taxon>Pentapetalae</taxon>
        <taxon>asterids</taxon>
        <taxon>lamiids</taxon>
        <taxon>Gentianales</taxon>
        <taxon>Apocynaceae</taxon>
        <taxon>Rauvolfioideae</taxon>
        <taxon>Vinceae</taxon>
        <taxon>Catharanthinae</taxon>
        <taxon>Catharanthus</taxon>
    </lineage>
</organism>
<gene>
    <name evidence="1" type="ORF">M9H77_07710</name>
</gene>
<keyword evidence="2" id="KW-1185">Reference proteome</keyword>
<comment type="caution">
    <text evidence="1">The sequence shown here is derived from an EMBL/GenBank/DDBJ whole genome shotgun (WGS) entry which is preliminary data.</text>
</comment>
<dbReference type="EMBL" id="CM044702">
    <property type="protein sequence ID" value="KAI5676760.1"/>
    <property type="molecule type" value="Genomic_DNA"/>
</dbReference>
<name>A0ACC0BVP1_CATRO</name>
<reference evidence="2" key="1">
    <citation type="journal article" date="2023" name="Nat. Plants">
        <title>Single-cell RNA sequencing provides a high-resolution roadmap for understanding the multicellular compartmentation of specialized metabolism.</title>
        <authorList>
            <person name="Sun S."/>
            <person name="Shen X."/>
            <person name="Li Y."/>
            <person name="Li Y."/>
            <person name="Wang S."/>
            <person name="Li R."/>
            <person name="Zhang H."/>
            <person name="Shen G."/>
            <person name="Guo B."/>
            <person name="Wei J."/>
            <person name="Xu J."/>
            <person name="St-Pierre B."/>
            <person name="Chen S."/>
            <person name="Sun C."/>
        </authorList>
    </citation>
    <scope>NUCLEOTIDE SEQUENCE [LARGE SCALE GENOMIC DNA]</scope>
</reference>
<protein>
    <submittedName>
        <fullName evidence="1">Uncharacterized protein</fullName>
    </submittedName>
</protein>
<dbReference type="Proteomes" id="UP001060085">
    <property type="component" value="Linkage Group LG02"/>
</dbReference>
<evidence type="ECO:0000313" key="1">
    <source>
        <dbReference type="EMBL" id="KAI5676760.1"/>
    </source>
</evidence>
<sequence length="125" mass="14242">MTRNFLNLPIQEFKSNSKSYQSLEVLTIHQVGVAWVLGVEDRRSMQKELSPILGDITISLSLNLSSLCYELTFHRTKEAPVKSQSLHSLKAKDLVDEGKMDKKRPSHSKIKSLETLKALSMLEWN</sequence>
<evidence type="ECO:0000313" key="2">
    <source>
        <dbReference type="Proteomes" id="UP001060085"/>
    </source>
</evidence>
<proteinExistence type="predicted"/>
<accession>A0ACC0BVP1</accession>